<dbReference type="GO" id="GO:0008299">
    <property type="term" value="P:isoprenoid biosynthetic process"/>
    <property type="evidence" value="ECO:0007669"/>
    <property type="project" value="InterPro"/>
</dbReference>
<evidence type="ECO:0000313" key="8">
    <source>
        <dbReference type="Proteomes" id="UP000501090"/>
    </source>
</evidence>
<dbReference type="GO" id="GO:0046872">
    <property type="term" value="F:metal ion binding"/>
    <property type="evidence" value="ECO:0007669"/>
    <property type="project" value="UniProtKB-KW"/>
</dbReference>
<sequence>MTQNVQLEICNTFSAEEDPSYLNSEPDALLEKVEDCMLNALVGGFERNVEGSAVLNEAIEYHLRSGGQRLRARIALSAGKAIGLDDHDVICIAAAVELLHNASLIHDDLQDGDQFRRGHESVWSKFGKNTAICCGDFYLSAAYAVLAEVSKSDVLPQMLKIMHQRVAQASYGQSADLSITRDQLTLEAYLEVVMAKSGALLSLPLEFVLLLGGHDKSMQTAYQACKDFAVGFQIFDDLRDASTDSLQGVNGGERLNIISVFEQLNHGLDISFDPVEAAKEIAVKHLKRSELSLVQLPSQSGQLLEECTKNISGLVKALH</sequence>
<evidence type="ECO:0000256" key="6">
    <source>
        <dbReference type="RuleBase" id="RU004466"/>
    </source>
</evidence>
<dbReference type="InterPro" id="IPR033749">
    <property type="entry name" value="Polyprenyl_synt_CS"/>
</dbReference>
<evidence type="ECO:0000256" key="2">
    <source>
        <dbReference type="ARBA" id="ARBA00006706"/>
    </source>
</evidence>
<evidence type="ECO:0000313" key="7">
    <source>
        <dbReference type="EMBL" id="QKM61108.1"/>
    </source>
</evidence>
<organism evidence="7 8">
    <name type="scientific">Polynucleobacter arcticus</name>
    <dbReference type="NCBI Taxonomy" id="1743165"/>
    <lineage>
        <taxon>Bacteria</taxon>
        <taxon>Pseudomonadati</taxon>
        <taxon>Pseudomonadota</taxon>
        <taxon>Betaproteobacteria</taxon>
        <taxon>Burkholderiales</taxon>
        <taxon>Burkholderiaceae</taxon>
        <taxon>Polynucleobacter</taxon>
    </lineage>
</organism>
<dbReference type="SFLD" id="SFLDS00005">
    <property type="entry name" value="Isoprenoid_Synthase_Type_I"/>
    <property type="match status" value="1"/>
</dbReference>
<dbReference type="RefSeq" id="WP_173960876.1">
    <property type="nucleotide sequence ID" value="NZ_CBCSCC010000001.1"/>
</dbReference>
<comment type="similarity">
    <text evidence="2 6">Belongs to the FPP/GGPP synthase family.</text>
</comment>
<keyword evidence="4" id="KW-0479">Metal-binding</keyword>
<comment type="cofactor">
    <cofactor evidence="1">
        <name>Mg(2+)</name>
        <dbReference type="ChEBI" id="CHEBI:18420"/>
    </cofactor>
</comment>
<dbReference type="Pfam" id="PF00348">
    <property type="entry name" value="polyprenyl_synt"/>
    <property type="match status" value="1"/>
</dbReference>
<keyword evidence="3 6" id="KW-0808">Transferase</keyword>
<accession>A0A6M9PNZ4</accession>
<dbReference type="Gene3D" id="1.10.600.10">
    <property type="entry name" value="Farnesyl Diphosphate Synthase"/>
    <property type="match status" value="1"/>
</dbReference>
<dbReference type="PROSITE" id="PS00723">
    <property type="entry name" value="POLYPRENYL_SYNTHASE_1"/>
    <property type="match status" value="1"/>
</dbReference>
<dbReference type="Proteomes" id="UP000501090">
    <property type="component" value="Chromosome"/>
</dbReference>
<evidence type="ECO:0000256" key="5">
    <source>
        <dbReference type="ARBA" id="ARBA00022842"/>
    </source>
</evidence>
<dbReference type="EMBL" id="CP028940">
    <property type="protein sequence ID" value="QKM61108.1"/>
    <property type="molecule type" value="Genomic_DNA"/>
</dbReference>
<dbReference type="PANTHER" id="PTHR12001:SF85">
    <property type="entry name" value="SHORT CHAIN ISOPRENYL DIPHOSPHATE SYNTHASE"/>
    <property type="match status" value="1"/>
</dbReference>
<gene>
    <name evidence="7" type="ORF">DN92_08755</name>
</gene>
<evidence type="ECO:0000256" key="4">
    <source>
        <dbReference type="ARBA" id="ARBA00022723"/>
    </source>
</evidence>
<dbReference type="SUPFAM" id="SSF48576">
    <property type="entry name" value="Terpenoid synthases"/>
    <property type="match status" value="1"/>
</dbReference>
<evidence type="ECO:0008006" key="9">
    <source>
        <dbReference type="Google" id="ProtNLM"/>
    </source>
</evidence>
<keyword evidence="5" id="KW-0460">Magnesium</keyword>
<dbReference type="GO" id="GO:0004659">
    <property type="term" value="F:prenyltransferase activity"/>
    <property type="evidence" value="ECO:0007669"/>
    <property type="project" value="InterPro"/>
</dbReference>
<proteinExistence type="inferred from homology"/>
<protein>
    <recommendedName>
        <fullName evidence="9">Polyprenyl synthetase</fullName>
    </recommendedName>
</protein>
<dbReference type="InterPro" id="IPR000092">
    <property type="entry name" value="Polyprenyl_synt"/>
</dbReference>
<name>A0A6M9PNZ4_9BURK</name>
<dbReference type="KEGG" id="pard:DN92_08755"/>
<dbReference type="PANTHER" id="PTHR12001">
    <property type="entry name" value="GERANYLGERANYL PYROPHOSPHATE SYNTHASE"/>
    <property type="match status" value="1"/>
</dbReference>
<dbReference type="AlphaFoldDB" id="A0A6M9PNZ4"/>
<keyword evidence="8" id="KW-1185">Reference proteome</keyword>
<evidence type="ECO:0000256" key="3">
    <source>
        <dbReference type="ARBA" id="ARBA00022679"/>
    </source>
</evidence>
<reference evidence="7 8" key="1">
    <citation type="submission" date="2018-04" db="EMBL/GenBank/DDBJ databases">
        <title>Polynucleobacter sp. UK-Long2-W17 genome.</title>
        <authorList>
            <person name="Hahn M.W."/>
        </authorList>
    </citation>
    <scope>NUCLEOTIDE SEQUENCE [LARGE SCALE GENOMIC DNA]</scope>
    <source>
        <strain evidence="7 8">UK-Long2-W17</strain>
    </source>
</reference>
<evidence type="ECO:0000256" key="1">
    <source>
        <dbReference type="ARBA" id="ARBA00001946"/>
    </source>
</evidence>
<dbReference type="InterPro" id="IPR008949">
    <property type="entry name" value="Isoprenoid_synthase_dom_sf"/>
</dbReference>